<dbReference type="SUPFAM" id="SSF53448">
    <property type="entry name" value="Nucleotide-diphospho-sugar transferases"/>
    <property type="match status" value="1"/>
</dbReference>
<sequence length="498" mass="54391">MNDSLQRAFVAASPRLSPPATPLRSWLIHGGVLALWALLFAMAFRIGNVRAWSVGVAYVLYDTVLLLFVGWKTLPILRTVQRPPPAPIGAPEGNARRTTLGVIVASHNEAAVLPVTLAALLGQSDRPDRIVIADDGSTDATAELLTSRYGLTAPAPGAPSALSEASTLHPGLYWLRLPHGGKAVALNAAMQCIDTDTVLTVDGDTLLDKEAIGAVRRAFAAEPNLVAATGVITPVCSRTLAGRCFQWFQTYEYIRNFLSRYAWMRVNGLLLISGAFAGFRLDAVRAVGGFDTDCLVEDYELIHRLHRHSEAHGLAWTVRVLGDAQAHTDAPSSTGAFLRQRRRWFGGFLQTQYWYRAMVGDRRYGWLGTLMLPVKAIDTLQPLYGLAAFGLLLMYLVRGDFGVLAPVAGVIGAKIVLDLAFHLWSVHLYRRWVGRPGEAHMAQAFLAALVEPFTFQILRHTGAAWGWWTFLTGRGTWGQQTRVGLVDAEGAGRHGPRP</sequence>
<dbReference type="PANTHER" id="PTHR43630">
    <property type="entry name" value="POLY-BETA-1,6-N-ACETYL-D-GLUCOSAMINE SYNTHASE"/>
    <property type="match status" value="1"/>
</dbReference>
<dbReference type="InterPro" id="IPR001173">
    <property type="entry name" value="Glyco_trans_2-like"/>
</dbReference>
<evidence type="ECO:0000256" key="1">
    <source>
        <dbReference type="ARBA" id="ARBA00006739"/>
    </source>
</evidence>
<keyword evidence="4" id="KW-0812">Transmembrane</keyword>
<keyword evidence="4" id="KW-0472">Membrane</keyword>
<accession>A0A0D0MIA9</accession>
<evidence type="ECO:0000313" key="6">
    <source>
        <dbReference type="EMBL" id="KIQ32036.1"/>
    </source>
</evidence>
<dbReference type="InterPro" id="IPR029044">
    <property type="entry name" value="Nucleotide-diphossugar_trans"/>
</dbReference>
<name>A0A0D0MIA9_VARPD</name>
<dbReference type="Gene3D" id="3.90.550.10">
    <property type="entry name" value="Spore Coat Polysaccharide Biosynthesis Protein SpsA, Chain A"/>
    <property type="match status" value="1"/>
</dbReference>
<proteinExistence type="inferred from homology"/>
<dbReference type="AlphaFoldDB" id="A0A0D0MIA9"/>
<comment type="similarity">
    <text evidence="1">Belongs to the glycosyltransferase 2 family.</text>
</comment>
<dbReference type="EMBL" id="JXQQ01000028">
    <property type="protein sequence ID" value="KIQ32036.1"/>
    <property type="molecule type" value="Genomic_DNA"/>
</dbReference>
<feature type="transmembrane region" description="Helical" evidence="4">
    <location>
        <begin position="26"/>
        <end position="46"/>
    </location>
</feature>
<dbReference type="Proteomes" id="UP000032067">
    <property type="component" value="Unassembled WGS sequence"/>
</dbReference>
<evidence type="ECO:0000256" key="3">
    <source>
        <dbReference type="ARBA" id="ARBA00022679"/>
    </source>
</evidence>
<dbReference type="RefSeq" id="WP_042579408.1">
    <property type="nucleotide sequence ID" value="NZ_JXQQ01000028.1"/>
</dbReference>
<dbReference type="GO" id="GO:0016757">
    <property type="term" value="F:glycosyltransferase activity"/>
    <property type="evidence" value="ECO:0007669"/>
    <property type="project" value="UniProtKB-KW"/>
</dbReference>
<reference evidence="6 7" key="1">
    <citation type="submission" date="2014-12" db="EMBL/GenBank/DDBJ databases">
        <title>16Stimator: statistical estimation of ribosomal gene copy numbers from draft genome assemblies.</title>
        <authorList>
            <person name="Perisin M.A."/>
            <person name="Vetter M."/>
            <person name="Gilbert J.A."/>
            <person name="Bergelson J."/>
        </authorList>
    </citation>
    <scope>NUCLEOTIDE SEQUENCE [LARGE SCALE GENOMIC DNA]</scope>
    <source>
        <strain evidence="6 7">MEDvA23</strain>
    </source>
</reference>
<keyword evidence="4" id="KW-1133">Transmembrane helix</keyword>
<evidence type="ECO:0000313" key="7">
    <source>
        <dbReference type="Proteomes" id="UP000032067"/>
    </source>
</evidence>
<comment type="caution">
    <text evidence="6">The sequence shown here is derived from an EMBL/GenBank/DDBJ whole genome shotgun (WGS) entry which is preliminary data.</text>
</comment>
<feature type="transmembrane region" description="Helical" evidence="4">
    <location>
        <begin position="52"/>
        <end position="71"/>
    </location>
</feature>
<feature type="domain" description="Glycosyltransferase 2-like" evidence="5">
    <location>
        <begin position="198"/>
        <end position="395"/>
    </location>
</feature>
<organism evidence="6 7">
    <name type="scientific">Variovorax paradoxus</name>
    <dbReference type="NCBI Taxonomy" id="34073"/>
    <lineage>
        <taxon>Bacteria</taxon>
        <taxon>Pseudomonadati</taxon>
        <taxon>Pseudomonadota</taxon>
        <taxon>Betaproteobacteria</taxon>
        <taxon>Burkholderiales</taxon>
        <taxon>Comamonadaceae</taxon>
        <taxon>Variovorax</taxon>
    </lineage>
</organism>
<evidence type="ECO:0000256" key="2">
    <source>
        <dbReference type="ARBA" id="ARBA00022676"/>
    </source>
</evidence>
<protein>
    <submittedName>
        <fullName evidence="6">Glycosyl transferase</fullName>
    </submittedName>
</protein>
<dbReference type="OrthoDB" id="9806824at2"/>
<dbReference type="Pfam" id="PF13632">
    <property type="entry name" value="Glyco_trans_2_3"/>
    <property type="match status" value="1"/>
</dbReference>
<keyword evidence="2" id="KW-0328">Glycosyltransferase</keyword>
<gene>
    <name evidence="6" type="ORF">RT97_13335</name>
</gene>
<dbReference type="PANTHER" id="PTHR43630:SF1">
    <property type="entry name" value="POLY-BETA-1,6-N-ACETYL-D-GLUCOSAMINE SYNTHASE"/>
    <property type="match status" value="1"/>
</dbReference>
<keyword evidence="3 6" id="KW-0808">Transferase</keyword>
<evidence type="ECO:0000259" key="5">
    <source>
        <dbReference type="Pfam" id="PF13632"/>
    </source>
</evidence>
<evidence type="ECO:0000256" key="4">
    <source>
        <dbReference type="SAM" id="Phobius"/>
    </source>
</evidence>
<dbReference type="CDD" id="cd06423">
    <property type="entry name" value="CESA_like"/>
    <property type="match status" value="1"/>
</dbReference>